<keyword evidence="2 9" id="KW-0808">Transferase</keyword>
<dbReference type="SUPFAM" id="SSF51391">
    <property type="entry name" value="Thiamin phosphate synthase"/>
    <property type="match status" value="1"/>
</dbReference>
<dbReference type="NCBIfam" id="TIGR00693">
    <property type="entry name" value="thiE"/>
    <property type="match status" value="1"/>
</dbReference>
<dbReference type="GO" id="GO:0005737">
    <property type="term" value="C:cytoplasm"/>
    <property type="evidence" value="ECO:0007669"/>
    <property type="project" value="TreeGrafter"/>
</dbReference>
<evidence type="ECO:0000256" key="6">
    <source>
        <dbReference type="ARBA" id="ARBA00047334"/>
    </source>
</evidence>
<evidence type="ECO:0000313" key="14">
    <source>
        <dbReference type="Proteomes" id="UP000321816"/>
    </source>
</evidence>
<feature type="binding site" evidence="9">
    <location>
        <position position="95"/>
    </location>
    <ligand>
        <name>Mg(2+)</name>
        <dbReference type="ChEBI" id="CHEBI:18420"/>
    </ligand>
</feature>
<dbReference type="RefSeq" id="WP_147804028.1">
    <property type="nucleotide sequence ID" value="NZ_CP144914.1"/>
</dbReference>
<feature type="binding site" evidence="9">
    <location>
        <begin position="140"/>
        <end position="142"/>
    </location>
    <ligand>
        <name>2-[(2R,5Z)-2-carboxy-4-methylthiazol-5(2H)-ylidene]ethyl phosphate</name>
        <dbReference type="ChEBI" id="CHEBI:62899"/>
    </ligand>
</feature>
<organism evidence="13 14">
    <name type="scientific">Alkalicoccus halolimnae</name>
    <dbReference type="NCBI Taxonomy" id="1667239"/>
    <lineage>
        <taxon>Bacteria</taxon>
        <taxon>Bacillati</taxon>
        <taxon>Bacillota</taxon>
        <taxon>Bacilli</taxon>
        <taxon>Bacillales</taxon>
        <taxon>Bacillaceae</taxon>
        <taxon>Alkalicoccus</taxon>
    </lineage>
</organism>
<evidence type="ECO:0000259" key="12">
    <source>
        <dbReference type="Pfam" id="PF02581"/>
    </source>
</evidence>
<dbReference type="OrthoDB" id="9812206at2"/>
<keyword evidence="14" id="KW-1185">Reference proteome</keyword>
<proteinExistence type="inferred from homology"/>
<name>A0A5C7F688_9BACI</name>
<dbReference type="CDD" id="cd00564">
    <property type="entry name" value="TMP_TenI"/>
    <property type="match status" value="1"/>
</dbReference>
<evidence type="ECO:0000256" key="9">
    <source>
        <dbReference type="HAMAP-Rule" id="MF_00097"/>
    </source>
</evidence>
<protein>
    <recommendedName>
        <fullName evidence="9">Thiamine-phosphate synthase</fullName>
        <shortName evidence="9">TP synthase</shortName>
        <shortName evidence="9">TPS</shortName>
        <ecNumber evidence="9">2.5.1.3</ecNumber>
    </recommendedName>
    <alternativeName>
        <fullName evidence="9">Thiamine-phosphate pyrophosphorylase</fullName>
        <shortName evidence="9">TMP pyrophosphorylase</shortName>
        <shortName evidence="9">TMP-PPase</shortName>
    </alternativeName>
</protein>
<feature type="domain" description="Thiamine phosphate synthase/TenI" evidence="12">
    <location>
        <begin position="10"/>
        <end position="195"/>
    </location>
</feature>
<dbReference type="InterPro" id="IPR013785">
    <property type="entry name" value="Aldolase_TIM"/>
</dbReference>
<dbReference type="EC" id="2.5.1.3" evidence="9"/>
<dbReference type="GO" id="GO:0000287">
    <property type="term" value="F:magnesium ion binding"/>
    <property type="evidence" value="ECO:0007669"/>
    <property type="project" value="UniProtKB-UniRule"/>
</dbReference>
<feature type="binding site" evidence="9">
    <location>
        <position position="75"/>
    </location>
    <ligand>
        <name>4-amino-2-methyl-5-(diphosphooxymethyl)pyrimidine</name>
        <dbReference type="ChEBI" id="CHEBI:57841"/>
    </ligand>
</feature>
<dbReference type="GO" id="GO:0009228">
    <property type="term" value="P:thiamine biosynthetic process"/>
    <property type="evidence" value="ECO:0007669"/>
    <property type="project" value="UniProtKB-KW"/>
</dbReference>
<evidence type="ECO:0000313" key="13">
    <source>
        <dbReference type="EMBL" id="WWD80976.1"/>
    </source>
</evidence>
<dbReference type="GO" id="GO:0009229">
    <property type="term" value="P:thiamine diphosphate biosynthetic process"/>
    <property type="evidence" value="ECO:0007669"/>
    <property type="project" value="UniProtKB-UniRule"/>
</dbReference>
<evidence type="ECO:0000256" key="4">
    <source>
        <dbReference type="ARBA" id="ARBA00022842"/>
    </source>
</evidence>
<reference evidence="13 14" key="1">
    <citation type="submission" date="2024-01" db="EMBL/GenBank/DDBJ databases">
        <title>Complete Genome Sequence of Alkalicoccus halolimnae BZ-SZ-XJ29T, a Moderately Halophilic Bacterium Isolated from a Salt Lake.</title>
        <authorList>
            <person name="Zhao B."/>
        </authorList>
    </citation>
    <scope>NUCLEOTIDE SEQUENCE [LARGE SCALE GENOMIC DNA]</scope>
    <source>
        <strain evidence="13 14">BZ-SZ-XJ29</strain>
    </source>
</reference>
<keyword evidence="3 9" id="KW-0479">Metal-binding</keyword>
<comment type="pathway">
    <text evidence="1 9 11">Cofactor biosynthesis; thiamine diphosphate biosynthesis; thiamine phosphate from 4-amino-2-methyl-5-diphosphomethylpyrimidine and 4-methyl-5-(2-phosphoethyl)-thiazole: step 1/1.</text>
</comment>
<dbReference type="Pfam" id="PF02581">
    <property type="entry name" value="TMP-TENI"/>
    <property type="match status" value="1"/>
</dbReference>
<comment type="function">
    <text evidence="9">Condenses 4-methyl-5-(beta-hydroxyethyl)thiazole monophosphate (THZ-P) and 2-methyl-4-amino-5-hydroxymethyl pyrimidine pyrophosphate (HMP-PP) to form thiamine monophosphate (TMP).</text>
</comment>
<keyword evidence="5 9" id="KW-0784">Thiamine biosynthesis</keyword>
<dbReference type="Gene3D" id="3.20.20.70">
    <property type="entry name" value="Aldolase class I"/>
    <property type="match status" value="1"/>
</dbReference>
<dbReference type="KEGG" id="ahal:FTX54_005280"/>
<evidence type="ECO:0000256" key="7">
    <source>
        <dbReference type="ARBA" id="ARBA00047851"/>
    </source>
</evidence>
<evidence type="ECO:0000256" key="8">
    <source>
        <dbReference type="ARBA" id="ARBA00047883"/>
    </source>
</evidence>
<feature type="binding site" evidence="9">
    <location>
        <begin position="192"/>
        <end position="193"/>
    </location>
    <ligand>
        <name>2-[(2R,5Z)-2-carboxy-4-methylthiazol-5(2H)-ylidene]ethyl phosphate</name>
        <dbReference type="ChEBI" id="CHEBI:62899"/>
    </ligand>
</feature>
<sequence length="217" mass="22870">MKFTPPQLSVYFIAGTQDVSRPLREVLVEAAIGGITMFQLREKGSGSIQEEDKRLALALELKQVCHEYGIPFIVNDDVELALASGADGLHVGQEDLQAADARSKIGSSLILGVSAYTSEEAEQAVRDGADYIGVGPMYATRSKEDAKAVVGPERIEEMRRNGITIPITAIGGIAAEHVKTIISSGAEGVSVISAITAAESPEKAAAAFLAEIQKAAM</sequence>
<gene>
    <name evidence="9 13" type="primary">thiE</name>
    <name evidence="13" type="ORF">FTX54_005280</name>
</gene>
<evidence type="ECO:0000256" key="10">
    <source>
        <dbReference type="RuleBase" id="RU003826"/>
    </source>
</evidence>
<dbReference type="Proteomes" id="UP000321816">
    <property type="component" value="Chromosome"/>
</dbReference>
<feature type="binding site" evidence="9">
    <location>
        <position position="76"/>
    </location>
    <ligand>
        <name>Mg(2+)</name>
        <dbReference type="ChEBI" id="CHEBI:18420"/>
    </ligand>
</feature>
<evidence type="ECO:0000256" key="11">
    <source>
        <dbReference type="RuleBase" id="RU004253"/>
    </source>
</evidence>
<comment type="catalytic activity">
    <reaction evidence="7 9 10">
        <text>2-(2-carboxy-4-methylthiazol-5-yl)ethyl phosphate + 4-amino-2-methyl-5-(diphosphooxymethyl)pyrimidine + 2 H(+) = thiamine phosphate + CO2 + diphosphate</text>
        <dbReference type="Rhea" id="RHEA:47848"/>
        <dbReference type="ChEBI" id="CHEBI:15378"/>
        <dbReference type="ChEBI" id="CHEBI:16526"/>
        <dbReference type="ChEBI" id="CHEBI:33019"/>
        <dbReference type="ChEBI" id="CHEBI:37575"/>
        <dbReference type="ChEBI" id="CHEBI:57841"/>
        <dbReference type="ChEBI" id="CHEBI:62890"/>
        <dbReference type="EC" id="2.5.1.3"/>
    </reaction>
</comment>
<comment type="cofactor">
    <cofactor evidence="9">
        <name>Mg(2+)</name>
        <dbReference type="ChEBI" id="CHEBI:18420"/>
    </cofactor>
    <text evidence="9">Binds 1 Mg(2+) ion per subunit.</text>
</comment>
<feature type="binding site" evidence="9">
    <location>
        <position position="114"/>
    </location>
    <ligand>
        <name>4-amino-2-methyl-5-(diphosphooxymethyl)pyrimidine</name>
        <dbReference type="ChEBI" id="CHEBI:57841"/>
    </ligand>
</feature>
<dbReference type="GO" id="GO:0004789">
    <property type="term" value="F:thiamine-phosphate diphosphorylase activity"/>
    <property type="evidence" value="ECO:0007669"/>
    <property type="project" value="UniProtKB-UniRule"/>
</dbReference>
<dbReference type="EMBL" id="CP144914">
    <property type="protein sequence ID" value="WWD80976.1"/>
    <property type="molecule type" value="Genomic_DNA"/>
</dbReference>
<dbReference type="PANTHER" id="PTHR20857">
    <property type="entry name" value="THIAMINE-PHOSPHATE PYROPHOSPHORYLASE"/>
    <property type="match status" value="1"/>
</dbReference>
<evidence type="ECO:0000256" key="3">
    <source>
        <dbReference type="ARBA" id="ARBA00022723"/>
    </source>
</evidence>
<comment type="catalytic activity">
    <reaction evidence="8 9 10">
        <text>2-[(2R,5Z)-2-carboxy-4-methylthiazol-5(2H)-ylidene]ethyl phosphate + 4-amino-2-methyl-5-(diphosphooxymethyl)pyrimidine + 2 H(+) = thiamine phosphate + CO2 + diphosphate</text>
        <dbReference type="Rhea" id="RHEA:47844"/>
        <dbReference type="ChEBI" id="CHEBI:15378"/>
        <dbReference type="ChEBI" id="CHEBI:16526"/>
        <dbReference type="ChEBI" id="CHEBI:33019"/>
        <dbReference type="ChEBI" id="CHEBI:37575"/>
        <dbReference type="ChEBI" id="CHEBI:57841"/>
        <dbReference type="ChEBI" id="CHEBI:62899"/>
        <dbReference type="EC" id="2.5.1.3"/>
    </reaction>
</comment>
<dbReference type="HAMAP" id="MF_00097">
    <property type="entry name" value="TMP_synthase"/>
    <property type="match status" value="1"/>
</dbReference>
<accession>A0A5C7F688</accession>
<feature type="binding site" evidence="9">
    <location>
        <position position="143"/>
    </location>
    <ligand>
        <name>4-amino-2-methyl-5-(diphosphooxymethyl)pyrimidine</name>
        <dbReference type="ChEBI" id="CHEBI:57841"/>
    </ligand>
</feature>
<dbReference type="PANTHER" id="PTHR20857:SF15">
    <property type="entry name" value="THIAMINE-PHOSPHATE SYNTHASE"/>
    <property type="match status" value="1"/>
</dbReference>
<feature type="binding site" evidence="9">
    <location>
        <begin position="39"/>
        <end position="43"/>
    </location>
    <ligand>
        <name>4-amino-2-methyl-5-(diphosphooxymethyl)pyrimidine</name>
        <dbReference type="ChEBI" id="CHEBI:57841"/>
    </ligand>
</feature>
<keyword evidence="4 9" id="KW-0460">Magnesium</keyword>
<dbReference type="AlphaFoldDB" id="A0A5C7F688"/>
<dbReference type="InterPro" id="IPR034291">
    <property type="entry name" value="TMP_synthase"/>
</dbReference>
<dbReference type="FunFam" id="3.20.20.70:FF:000096">
    <property type="entry name" value="Thiamine-phosphate synthase"/>
    <property type="match status" value="1"/>
</dbReference>
<dbReference type="InterPro" id="IPR036206">
    <property type="entry name" value="ThiamineP_synth_sf"/>
</dbReference>
<evidence type="ECO:0000256" key="1">
    <source>
        <dbReference type="ARBA" id="ARBA00005165"/>
    </source>
</evidence>
<comment type="similarity">
    <text evidence="9 10">Belongs to the thiamine-phosphate synthase family.</text>
</comment>
<evidence type="ECO:0000256" key="2">
    <source>
        <dbReference type="ARBA" id="ARBA00022679"/>
    </source>
</evidence>
<feature type="binding site" evidence="9">
    <location>
        <position position="172"/>
    </location>
    <ligand>
        <name>2-[(2R,5Z)-2-carboxy-4-methylthiazol-5(2H)-ylidene]ethyl phosphate</name>
        <dbReference type="ChEBI" id="CHEBI:62899"/>
    </ligand>
</feature>
<comment type="catalytic activity">
    <reaction evidence="6 9 10">
        <text>4-methyl-5-(2-phosphooxyethyl)-thiazole + 4-amino-2-methyl-5-(diphosphooxymethyl)pyrimidine + H(+) = thiamine phosphate + diphosphate</text>
        <dbReference type="Rhea" id="RHEA:22328"/>
        <dbReference type="ChEBI" id="CHEBI:15378"/>
        <dbReference type="ChEBI" id="CHEBI:33019"/>
        <dbReference type="ChEBI" id="CHEBI:37575"/>
        <dbReference type="ChEBI" id="CHEBI:57841"/>
        <dbReference type="ChEBI" id="CHEBI:58296"/>
        <dbReference type="EC" id="2.5.1.3"/>
    </reaction>
</comment>
<dbReference type="InterPro" id="IPR022998">
    <property type="entry name" value="ThiamineP_synth_TenI"/>
</dbReference>
<evidence type="ECO:0000256" key="5">
    <source>
        <dbReference type="ARBA" id="ARBA00022977"/>
    </source>
</evidence>